<dbReference type="OrthoDB" id="5647782at2"/>
<sequence>MRFYKPISLAIGILSSINSYADGILEDEPYLIGWSKVITLSAGPAWAWPGDDQTLGRLYVYPVNFDEVHRFRGSQDASTLGTGEVFLALQHQTGPNMIGRLGLAFAGSSQVEVKGTMDLVGVPSVANYSYHINHSRVAIKGLLATENPGYYVQPYLSGSFGIGFNHAYSFSTQPPVYLLNPGVALVQLGYQSNTTQGFSFTLGAGVQKSLSRHWQVGLGYEFADWGKSRLNNEMPDPWGYGYPKLSNLYTHELQFSLSFIC</sequence>
<dbReference type="InterPro" id="IPR011250">
    <property type="entry name" value="OMP/PagP_B-barrel"/>
</dbReference>
<dbReference type="AlphaFoldDB" id="A0A0W0XUT3"/>
<protein>
    <recommendedName>
        <fullName evidence="3">Opacity protein and related surface antigens</fullName>
    </recommendedName>
</protein>
<dbReference type="SUPFAM" id="SSF56925">
    <property type="entry name" value="OMPA-like"/>
    <property type="match status" value="1"/>
</dbReference>
<evidence type="ECO:0008006" key="3">
    <source>
        <dbReference type="Google" id="ProtNLM"/>
    </source>
</evidence>
<dbReference type="STRING" id="45073.Lqui_2203"/>
<evidence type="ECO:0000313" key="2">
    <source>
        <dbReference type="Proteomes" id="UP000054618"/>
    </source>
</evidence>
<keyword evidence="2" id="KW-1185">Reference proteome</keyword>
<proteinExistence type="predicted"/>
<dbReference type="EMBL" id="LNYS01000018">
    <property type="protein sequence ID" value="KTD47939.1"/>
    <property type="molecule type" value="Genomic_DNA"/>
</dbReference>
<dbReference type="PATRIC" id="fig|45073.5.peg.2326"/>
<reference evidence="1 2" key="1">
    <citation type="submission" date="2015-11" db="EMBL/GenBank/DDBJ databases">
        <title>Genomic analysis of 38 Legionella species identifies large and diverse effector repertoires.</title>
        <authorList>
            <person name="Burstein D."/>
            <person name="Amaro F."/>
            <person name="Zusman T."/>
            <person name="Lifshitz Z."/>
            <person name="Cohen O."/>
            <person name="Gilbert J.A."/>
            <person name="Pupko T."/>
            <person name="Shuman H.A."/>
            <person name="Segal G."/>
        </authorList>
    </citation>
    <scope>NUCLEOTIDE SEQUENCE [LARGE SCALE GENOMIC DNA]</scope>
    <source>
        <strain evidence="1 2">CDC#1442-AUS-E</strain>
    </source>
</reference>
<dbReference type="Proteomes" id="UP000054618">
    <property type="component" value="Unassembled WGS sequence"/>
</dbReference>
<evidence type="ECO:0000313" key="1">
    <source>
        <dbReference type="EMBL" id="KTD47939.1"/>
    </source>
</evidence>
<organism evidence="1 2">
    <name type="scientific">Legionella quinlivanii</name>
    <dbReference type="NCBI Taxonomy" id="45073"/>
    <lineage>
        <taxon>Bacteria</taxon>
        <taxon>Pseudomonadati</taxon>
        <taxon>Pseudomonadota</taxon>
        <taxon>Gammaproteobacteria</taxon>
        <taxon>Legionellales</taxon>
        <taxon>Legionellaceae</taxon>
        <taxon>Legionella</taxon>
    </lineage>
</organism>
<name>A0A0W0XUT3_9GAMM</name>
<comment type="caution">
    <text evidence="1">The sequence shown here is derived from an EMBL/GenBank/DDBJ whole genome shotgun (WGS) entry which is preliminary data.</text>
</comment>
<dbReference type="Gene3D" id="2.40.160.20">
    <property type="match status" value="1"/>
</dbReference>
<accession>A0A0W0XUT3</accession>
<dbReference type="RefSeq" id="WP_058508294.1">
    <property type="nucleotide sequence ID" value="NZ_CAAAIK010000009.1"/>
</dbReference>
<gene>
    <name evidence="1" type="ORF">Lqui_2203</name>
</gene>